<dbReference type="Pfam" id="PF00126">
    <property type="entry name" value="HTH_1"/>
    <property type="match status" value="1"/>
</dbReference>
<reference evidence="6 7" key="1">
    <citation type="submission" date="2020-02" db="EMBL/GenBank/DDBJ databases">
        <title>Nitrogenibacter mangrovi gen. nov., sp. nov. isolated from mangrove sediment, a denitrifying betaproteobacterium.</title>
        <authorList>
            <person name="Liao H."/>
            <person name="Tian Y."/>
        </authorList>
    </citation>
    <scope>NUCLEOTIDE SEQUENCE [LARGE SCALE GENOMIC DNA]</scope>
    <source>
        <strain evidence="6 7">M9-3-2</strain>
    </source>
</reference>
<keyword evidence="2" id="KW-0805">Transcription regulation</keyword>
<dbReference type="InterPro" id="IPR005119">
    <property type="entry name" value="LysR_subst-bd"/>
</dbReference>
<dbReference type="CDD" id="cd08474">
    <property type="entry name" value="PBP2_CrgA_like_5"/>
    <property type="match status" value="1"/>
</dbReference>
<evidence type="ECO:0000313" key="7">
    <source>
        <dbReference type="Proteomes" id="UP000501991"/>
    </source>
</evidence>
<dbReference type="Proteomes" id="UP000501991">
    <property type="component" value="Chromosome"/>
</dbReference>
<gene>
    <name evidence="6" type="ORF">G3580_09785</name>
</gene>
<keyword evidence="4" id="KW-0804">Transcription</keyword>
<dbReference type="Gene3D" id="1.10.10.10">
    <property type="entry name" value="Winged helix-like DNA-binding domain superfamily/Winged helix DNA-binding domain"/>
    <property type="match status" value="1"/>
</dbReference>
<sequence length="316" mass="35123">MYLKIEPALLPALAAFECVARHENFSRAAADMGLSPSALSQSVRNLERRLGVRLLTRTTRRVRLTEEGAAILEQVRGGLTQLSAALETLEQRSTRPAGTVRITLPRMAFARYFLPRLTAFRERYPDVEVEFSLDDHLIDIVGEGFDVGVRLGEQLDADMVALPLGPSVRLRTVAAPAYFERHPVPQTPDELGGHDCSRYRFASSGRVAPWMFQRDGEPLEVKVDGTLLINDLAAEIEIARSGLALIQTVESHVIDDIRAGRLVPVLDTFSVSLGRLYLYFPSRAHMAPRLRAFIDHFRAEPPPETTARSSAGVKNR</sequence>
<dbReference type="InterPro" id="IPR058163">
    <property type="entry name" value="LysR-type_TF_proteobact-type"/>
</dbReference>
<dbReference type="InterPro" id="IPR036390">
    <property type="entry name" value="WH_DNA-bd_sf"/>
</dbReference>
<dbReference type="KEGG" id="azq:G3580_09785"/>
<dbReference type="GO" id="GO:0043565">
    <property type="term" value="F:sequence-specific DNA binding"/>
    <property type="evidence" value="ECO:0007669"/>
    <property type="project" value="TreeGrafter"/>
</dbReference>
<dbReference type="PANTHER" id="PTHR30537:SF1">
    <property type="entry name" value="HTH-TYPE TRANSCRIPTIONAL REGULATOR PGRR"/>
    <property type="match status" value="1"/>
</dbReference>
<evidence type="ECO:0000256" key="2">
    <source>
        <dbReference type="ARBA" id="ARBA00023015"/>
    </source>
</evidence>
<evidence type="ECO:0000313" key="6">
    <source>
        <dbReference type="EMBL" id="QID17904.1"/>
    </source>
</evidence>
<keyword evidence="3" id="KW-0238">DNA-binding</keyword>
<dbReference type="PRINTS" id="PR00039">
    <property type="entry name" value="HTHLYSR"/>
</dbReference>
<evidence type="ECO:0000256" key="1">
    <source>
        <dbReference type="ARBA" id="ARBA00009437"/>
    </source>
</evidence>
<dbReference type="InterPro" id="IPR000847">
    <property type="entry name" value="LysR_HTH_N"/>
</dbReference>
<organism evidence="6 7">
    <name type="scientific">Nitrogeniibacter mangrovi</name>
    <dbReference type="NCBI Taxonomy" id="2016596"/>
    <lineage>
        <taxon>Bacteria</taxon>
        <taxon>Pseudomonadati</taxon>
        <taxon>Pseudomonadota</taxon>
        <taxon>Betaproteobacteria</taxon>
        <taxon>Rhodocyclales</taxon>
        <taxon>Zoogloeaceae</taxon>
        <taxon>Nitrogeniibacter</taxon>
    </lineage>
</organism>
<dbReference type="SUPFAM" id="SSF46785">
    <property type="entry name" value="Winged helix' DNA-binding domain"/>
    <property type="match status" value="1"/>
</dbReference>
<dbReference type="AlphaFoldDB" id="A0A6C1B6N4"/>
<dbReference type="PANTHER" id="PTHR30537">
    <property type="entry name" value="HTH-TYPE TRANSCRIPTIONAL REGULATOR"/>
    <property type="match status" value="1"/>
</dbReference>
<feature type="domain" description="HTH lysR-type" evidence="5">
    <location>
        <begin position="10"/>
        <end position="65"/>
    </location>
</feature>
<dbReference type="RefSeq" id="WP_173765066.1">
    <property type="nucleotide sequence ID" value="NZ_CP048836.1"/>
</dbReference>
<dbReference type="SUPFAM" id="SSF53850">
    <property type="entry name" value="Periplasmic binding protein-like II"/>
    <property type="match status" value="1"/>
</dbReference>
<name>A0A6C1B6N4_9RHOO</name>
<dbReference type="InterPro" id="IPR036388">
    <property type="entry name" value="WH-like_DNA-bd_sf"/>
</dbReference>
<evidence type="ECO:0000256" key="3">
    <source>
        <dbReference type="ARBA" id="ARBA00023125"/>
    </source>
</evidence>
<dbReference type="Pfam" id="PF03466">
    <property type="entry name" value="LysR_substrate"/>
    <property type="match status" value="1"/>
</dbReference>
<protein>
    <submittedName>
        <fullName evidence="6">LysR family transcriptional regulator</fullName>
    </submittedName>
</protein>
<dbReference type="Gene3D" id="3.40.190.290">
    <property type="match status" value="1"/>
</dbReference>
<evidence type="ECO:0000259" key="5">
    <source>
        <dbReference type="PROSITE" id="PS50931"/>
    </source>
</evidence>
<dbReference type="GO" id="GO:0003700">
    <property type="term" value="F:DNA-binding transcription factor activity"/>
    <property type="evidence" value="ECO:0007669"/>
    <property type="project" value="InterPro"/>
</dbReference>
<dbReference type="PROSITE" id="PS50931">
    <property type="entry name" value="HTH_LYSR"/>
    <property type="match status" value="1"/>
</dbReference>
<keyword evidence="7" id="KW-1185">Reference proteome</keyword>
<accession>A0A6C1B6N4</accession>
<proteinExistence type="inferred from homology"/>
<dbReference type="GO" id="GO:0006351">
    <property type="term" value="P:DNA-templated transcription"/>
    <property type="evidence" value="ECO:0007669"/>
    <property type="project" value="TreeGrafter"/>
</dbReference>
<dbReference type="FunFam" id="1.10.10.10:FF:000001">
    <property type="entry name" value="LysR family transcriptional regulator"/>
    <property type="match status" value="1"/>
</dbReference>
<dbReference type="EMBL" id="CP048836">
    <property type="protein sequence ID" value="QID17904.1"/>
    <property type="molecule type" value="Genomic_DNA"/>
</dbReference>
<evidence type="ECO:0000256" key="4">
    <source>
        <dbReference type="ARBA" id="ARBA00023163"/>
    </source>
</evidence>
<comment type="similarity">
    <text evidence="1">Belongs to the LysR transcriptional regulatory family.</text>
</comment>